<sequence length="93" mass="10123">MGVGASGSWDWCLEPTDRITRNLSTIQRPFLLAISGAYGTTSTAAIQVILRIPPLHLHLQREARGTALYRLRLSVSTSISDIDPSEIEETATG</sequence>
<evidence type="ECO:0000313" key="1">
    <source>
        <dbReference type="EMBL" id="GBO08538.1"/>
    </source>
</evidence>
<protein>
    <submittedName>
        <fullName evidence="1">Uncharacterized protein</fullName>
    </submittedName>
</protein>
<name>A0A4Y2U6W3_ARAVE</name>
<comment type="caution">
    <text evidence="1">The sequence shown here is derived from an EMBL/GenBank/DDBJ whole genome shotgun (WGS) entry which is preliminary data.</text>
</comment>
<organism evidence="1 2">
    <name type="scientific">Araneus ventricosus</name>
    <name type="common">Orbweaver spider</name>
    <name type="synonym">Epeira ventricosa</name>
    <dbReference type="NCBI Taxonomy" id="182803"/>
    <lineage>
        <taxon>Eukaryota</taxon>
        <taxon>Metazoa</taxon>
        <taxon>Ecdysozoa</taxon>
        <taxon>Arthropoda</taxon>
        <taxon>Chelicerata</taxon>
        <taxon>Arachnida</taxon>
        <taxon>Araneae</taxon>
        <taxon>Araneomorphae</taxon>
        <taxon>Entelegynae</taxon>
        <taxon>Araneoidea</taxon>
        <taxon>Araneidae</taxon>
        <taxon>Araneus</taxon>
    </lineage>
</organism>
<dbReference type="Proteomes" id="UP000499080">
    <property type="component" value="Unassembled WGS sequence"/>
</dbReference>
<dbReference type="EMBL" id="BGPR01034244">
    <property type="protein sequence ID" value="GBO08538.1"/>
    <property type="molecule type" value="Genomic_DNA"/>
</dbReference>
<gene>
    <name evidence="1" type="ORF">AVEN_114833_1</name>
</gene>
<keyword evidence="2" id="KW-1185">Reference proteome</keyword>
<proteinExistence type="predicted"/>
<reference evidence="1 2" key="1">
    <citation type="journal article" date="2019" name="Sci. Rep.">
        <title>Orb-weaving spider Araneus ventricosus genome elucidates the spidroin gene catalogue.</title>
        <authorList>
            <person name="Kono N."/>
            <person name="Nakamura H."/>
            <person name="Ohtoshi R."/>
            <person name="Moran D.A.P."/>
            <person name="Shinohara A."/>
            <person name="Yoshida Y."/>
            <person name="Fujiwara M."/>
            <person name="Mori M."/>
            <person name="Tomita M."/>
            <person name="Arakawa K."/>
        </authorList>
    </citation>
    <scope>NUCLEOTIDE SEQUENCE [LARGE SCALE GENOMIC DNA]</scope>
</reference>
<dbReference type="OrthoDB" id="6515318at2759"/>
<evidence type="ECO:0000313" key="2">
    <source>
        <dbReference type="Proteomes" id="UP000499080"/>
    </source>
</evidence>
<accession>A0A4Y2U6W3</accession>
<dbReference type="AlphaFoldDB" id="A0A4Y2U6W3"/>